<keyword evidence="4 8" id="KW-0812">Transmembrane</keyword>
<dbReference type="InterPro" id="IPR023997">
    <property type="entry name" value="TonB-dep_OMP_SusC/RagA_CS"/>
</dbReference>
<dbReference type="NCBIfam" id="TIGR04056">
    <property type="entry name" value="OMP_RagA_SusC"/>
    <property type="match status" value="1"/>
</dbReference>
<proteinExistence type="inferred from homology"/>
<organism evidence="13 14">
    <name type="scientific">Flavobacterium palustre</name>
    <dbReference type="NCBI Taxonomy" id="1476463"/>
    <lineage>
        <taxon>Bacteria</taxon>
        <taxon>Pseudomonadati</taxon>
        <taxon>Bacteroidota</taxon>
        <taxon>Flavobacteriia</taxon>
        <taxon>Flavobacteriales</taxon>
        <taxon>Flavobacteriaceae</taxon>
        <taxon>Flavobacterium</taxon>
    </lineage>
</organism>
<dbReference type="Gene3D" id="2.60.40.1120">
    <property type="entry name" value="Carboxypeptidase-like, regulatory domain"/>
    <property type="match status" value="1"/>
</dbReference>
<keyword evidence="7 8" id="KW-0998">Cell outer membrane</keyword>
<comment type="caution">
    <text evidence="13">The sequence shown here is derived from an EMBL/GenBank/DDBJ whole genome shotgun (WGS) entry which is preliminary data.</text>
</comment>
<dbReference type="Pfam" id="PF13715">
    <property type="entry name" value="CarbopepD_reg_2"/>
    <property type="match status" value="1"/>
</dbReference>
<keyword evidence="3 8" id="KW-1134">Transmembrane beta strand</keyword>
<dbReference type="Gene3D" id="2.170.130.10">
    <property type="entry name" value="TonB-dependent receptor, plug domain"/>
    <property type="match status" value="1"/>
</dbReference>
<reference evidence="14" key="1">
    <citation type="journal article" date="2019" name="Int. J. Syst. Evol. Microbiol.">
        <title>The Global Catalogue of Microorganisms (GCM) 10K type strain sequencing project: providing services to taxonomists for standard genome sequencing and annotation.</title>
        <authorList>
            <consortium name="The Broad Institute Genomics Platform"/>
            <consortium name="The Broad Institute Genome Sequencing Center for Infectious Disease"/>
            <person name="Wu L."/>
            <person name="Ma J."/>
        </authorList>
    </citation>
    <scope>NUCLEOTIDE SEQUENCE [LARGE SCALE GENOMIC DNA]</scope>
    <source>
        <strain evidence="14">CGMCC 1.12811</strain>
    </source>
</reference>
<evidence type="ECO:0000256" key="9">
    <source>
        <dbReference type="RuleBase" id="RU003357"/>
    </source>
</evidence>
<evidence type="ECO:0000256" key="1">
    <source>
        <dbReference type="ARBA" id="ARBA00004571"/>
    </source>
</evidence>
<dbReference type="SUPFAM" id="SSF49464">
    <property type="entry name" value="Carboxypeptidase regulatory domain-like"/>
    <property type="match status" value="1"/>
</dbReference>
<sequence>MTLYQFVLALVFSTVTMANSLGQGKLDTKVTISISDMNLNKALSELGKSADVKFSYNSRMVPFDQKVSVEATNEILSTVLSRVLKPLNITYTVVSNQIVLQKAKSNEERNVSLDDQQQKVLTGVVVDASGLSLPGATVLVKGTTNSTSTDMDGKFSIRVDDSAKTLVISFVGYDAIEIPIGNKTDFKISLKESSQSLNEVVVVGYGTQKKKLTTGSLSSIKTDNFVERPISRVDQGMVGQISGVRVKQTSGLPGQPFSINIRGTGSISAGNEPLYVIDGFPITTESSNSNGNFANGSPLDNMNPNDIASIEVLKDAAAAAIYGSRAANGVVIITTKRGKTGKPKFTFNTYAGLSKEAKRVDMLDGEQWIKRAKTVIDTQWVTSGIPGATATQTIDERRDLYNLNRNPDIAAGAFDVRYMYDPRWDMPGHPGLDFVDWQDRIFRTGEFNNYQLSASGATEVVNYYVSGSYQKNKGYIIGTDYELFSARANMDIKLSENVKIGINIAPSYSIKNDPGVEGKDNTLHKAISATPVFESAVNSAGEKYTTRYLWGSSTTDMLSALARKGKNAMFRNLISSYVDYKIIEGLNVKSSINFDNTDNTTESYTPNDVLASIRGAYNTYRRQNIVNENTLNYTKSLGNHNFNFLVGQSFSANQITRSSLSSGSLYTSPTIETLPNGSTGSTSSEKNTLLSYFGRIQYDYNEKYLLSASFRRDGSSRFGSDRQWGIFPSLSLGWRVTEENFMKEVSWLNDLKLRASGGINGSNNIGNYDQFSKLGPFNYALGGATGLGQGNTSIPNPLLHWEESQSIGVGLDFSILKHRISGTFDYYRKENSELLMQVPVPASSGFTSYLSNIGKVQNEGWEFELNTTNIATKDFQWKTSANISFNQNKVLALGPDQDKIEITSAHSGTPFIKLEVGKPMYTIFTVVQDGVVTQADIDNGGTTFGGNPLVLGDPRYVDQNGDKKINADDRVDVGNPAPKYTWGITNTFKYKDFDLNVLVQGQNGGYVYGLIGRAIDRTGMSYGENTIDVDPAVRGNWRTTFGFQPNTDWLYKSDYISIRNITLGYNLSKLVKSVSRIDNARLYLSAENWFYWDKYKVGYNPEAVNNAGSSDGRFPVPVDYGGAPMAKSLVLGLNINFN</sequence>
<feature type="domain" description="TonB-dependent receptor-like beta-barrel" evidence="11">
    <location>
        <begin position="585"/>
        <end position="1088"/>
    </location>
</feature>
<keyword evidence="6 8" id="KW-0472">Membrane</keyword>
<gene>
    <name evidence="13" type="ORF">GCM10008015_02310</name>
</gene>
<evidence type="ECO:0000256" key="2">
    <source>
        <dbReference type="ARBA" id="ARBA00022448"/>
    </source>
</evidence>
<protein>
    <submittedName>
        <fullName evidence="13">SusC/RagA family TonB-linked outer membrane protein</fullName>
    </submittedName>
</protein>
<dbReference type="NCBIfam" id="TIGR04057">
    <property type="entry name" value="SusC_RagA_signa"/>
    <property type="match status" value="1"/>
</dbReference>
<evidence type="ECO:0000256" key="10">
    <source>
        <dbReference type="SAM" id="SignalP"/>
    </source>
</evidence>
<keyword evidence="5 9" id="KW-0798">TonB box</keyword>
<evidence type="ECO:0000256" key="3">
    <source>
        <dbReference type="ARBA" id="ARBA00022452"/>
    </source>
</evidence>
<feature type="signal peptide" evidence="10">
    <location>
        <begin position="1"/>
        <end position="18"/>
    </location>
</feature>
<keyword evidence="2 8" id="KW-0813">Transport</keyword>
<dbReference type="InterPro" id="IPR023996">
    <property type="entry name" value="TonB-dep_OMP_SusC/RagA"/>
</dbReference>
<evidence type="ECO:0000313" key="13">
    <source>
        <dbReference type="EMBL" id="GGA65036.1"/>
    </source>
</evidence>
<accession>A0ABQ1H8H5</accession>
<evidence type="ECO:0000259" key="11">
    <source>
        <dbReference type="Pfam" id="PF00593"/>
    </source>
</evidence>
<dbReference type="InterPro" id="IPR037066">
    <property type="entry name" value="Plug_dom_sf"/>
</dbReference>
<comment type="subcellular location">
    <subcellularLocation>
        <location evidence="1 8">Cell outer membrane</location>
        <topology evidence="1 8">Multi-pass membrane protein</topology>
    </subcellularLocation>
</comment>
<dbReference type="Proteomes" id="UP000658793">
    <property type="component" value="Unassembled WGS sequence"/>
</dbReference>
<evidence type="ECO:0000256" key="7">
    <source>
        <dbReference type="ARBA" id="ARBA00023237"/>
    </source>
</evidence>
<evidence type="ECO:0000259" key="12">
    <source>
        <dbReference type="Pfam" id="PF07715"/>
    </source>
</evidence>
<dbReference type="SUPFAM" id="SSF56935">
    <property type="entry name" value="Porins"/>
    <property type="match status" value="1"/>
</dbReference>
<evidence type="ECO:0000256" key="4">
    <source>
        <dbReference type="ARBA" id="ARBA00022692"/>
    </source>
</evidence>
<keyword evidence="10" id="KW-0732">Signal</keyword>
<evidence type="ECO:0000256" key="8">
    <source>
        <dbReference type="PROSITE-ProRule" id="PRU01360"/>
    </source>
</evidence>
<comment type="similarity">
    <text evidence="8 9">Belongs to the TonB-dependent receptor family.</text>
</comment>
<name>A0ABQ1H8H5_9FLAO</name>
<dbReference type="EMBL" id="BMGA01000001">
    <property type="protein sequence ID" value="GGA65036.1"/>
    <property type="molecule type" value="Genomic_DNA"/>
</dbReference>
<dbReference type="Pfam" id="PF00593">
    <property type="entry name" value="TonB_dep_Rec_b-barrel"/>
    <property type="match status" value="1"/>
</dbReference>
<feature type="chain" id="PRO_5046656531" evidence="10">
    <location>
        <begin position="19"/>
        <end position="1138"/>
    </location>
</feature>
<feature type="domain" description="TonB-dependent receptor plug" evidence="12">
    <location>
        <begin position="210"/>
        <end position="330"/>
    </location>
</feature>
<dbReference type="InterPro" id="IPR039426">
    <property type="entry name" value="TonB-dep_rcpt-like"/>
</dbReference>
<evidence type="ECO:0000256" key="6">
    <source>
        <dbReference type="ARBA" id="ARBA00023136"/>
    </source>
</evidence>
<dbReference type="InterPro" id="IPR036942">
    <property type="entry name" value="Beta-barrel_TonB_sf"/>
</dbReference>
<dbReference type="Pfam" id="PF07715">
    <property type="entry name" value="Plug"/>
    <property type="match status" value="1"/>
</dbReference>
<dbReference type="PROSITE" id="PS52016">
    <property type="entry name" value="TONB_DEPENDENT_REC_3"/>
    <property type="match status" value="1"/>
</dbReference>
<dbReference type="InterPro" id="IPR000531">
    <property type="entry name" value="Beta-barrel_TonB"/>
</dbReference>
<evidence type="ECO:0000256" key="5">
    <source>
        <dbReference type="ARBA" id="ARBA00023077"/>
    </source>
</evidence>
<dbReference type="InterPro" id="IPR008969">
    <property type="entry name" value="CarboxyPept-like_regulatory"/>
</dbReference>
<dbReference type="Gene3D" id="2.40.170.20">
    <property type="entry name" value="TonB-dependent receptor, beta-barrel domain"/>
    <property type="match status" value="1"/>
</dbReference>
<keyword evidence="14" id="KW-1185">Reference proteome</keyword>
<dbReference type="InterPro" id="IPR012910">
    <property type="entry name" value="Plug_dom"/>
</dbReference>
<evidence type="ECO:0000313" key="14">
    <source>
        <dbReference type="Proteomes" id="UP000658793"/>
    </source>
</evidence>